<protein>
    <submittedName>
        <fullName evidence="4">PABIR family member 2-like isoform X1</fullName>
    </submittedName>
</protein>
<name>A0ABM4N6B4_EQUPR</name>
<dbReference type="GeneID" id="103540460"/>
<dbReference type="PANTHER" id="PTHR22227:SF3">
    <property type="entry name" value="PABIR FAMILY MEMBER 1"/>
    <property type="match status" value="1"/>
</dbReference>
<dbReference type="PANTHER" id="PTHR22227">
    <property type="entry name" value="FAMILY WITH SEQUENCE SIMILARITY 122B ISOFORM X1"/>
    <property type="match status" value="1"/>
</dbReference>
<proteinExistence type="inferred from homology"/>
<feature type="compositionally biased region" description="Polar residues" evidence="2">
    <location>
        <begin position="147"/>
        <end position="157"/>
    </location>
</feature>
<feature type="region of interest" description="Disordered" evidence="2">
    <location>
        <begin position="134"/>
        <end position="164"/>
    </location>
</feature>
<reference evidence="4" key="1">
    <citation type="submission" date="2025-08" db="UniProtKB">
        <authorList>
            <consortium name="RefSeq"/>
        </authorList>
    </citation>
    <scope>IDENTIFICATION</scope>
    <source>
        <tissue evidence="4">Blood</tissue>
    </source>
</reference>
<keyword evidence="3" id="KW-1185">Reference proteome</keyword>
<evidence type="ECO:0000256" key="2">
    <source>
        <dbReference type="SAM" id="MobiDB-lite"/>
    </source>
</evidence>
<gene>
    <name evidence="4" type="primary">LOC103540460</name>
</gene>
<dbReference type="RefSeq" id="XP_070460482.1">
    <property type="nucleotide sequence ID" value="XM_070604381.1"/>
</dbReference>
<dbReference type="Proteomes" id="UP001652662">
    <property type="component" value="Chromosome X"/>
</dbReference>
<organism evidence="3 4">
    <name type="scientific">Equus przewalskii</name>
    <name type="common">Przewalski's horse</name>
    <name type="synonym">Equus caballus przewalskii</name>
    <dbReference type="NCBI Taxonomy" id="9798"/>
    <lineage>
        <taxon>Eukaryota</taxon>
        <taxon>Metazoa</taxon>
        <taxon>Chordata</taxon>
        <taxon>Craniata</taxon>
        <taxon>Vertebrata</taxon>
        <taxon>Euteleostomi</taxon>
        <taxon>Mammalia</taxon>
        <taxon>Eutheria</taxon>
        <taxon>Laurasiatheria</taxon>
        <taxon>Perissodactyla</taxon>
        <taxon>Equidae</taxon>
        <taxon>Equus</taxon>
    </lineage>
</organism>
<evidence type="ECO:0000256" key="1">
    <source>
        <dbReference type="ARBA" id="ARBA00006725"/>
    </source>
</evidence>
<evidence type="ECO:0000313" key="3">
    <source>
        <dbReference type="Proteomes" id="UP001652662"/>
    </source>
</evidence>
<accession>A0ABM4N6B4</accession>
<comment type="similarity">
    <text evidence="1">Belongs to the FAM122 family.</text>
</comment>
<sequence length="293" mass="32399">MAHFYGTEKADHETQLDQADVSLCEWEPENVENSDLNSGFSLDTDMPLEKMELDLELQPSSSTTDGSILRRSNSAPVINGLGDNSQMFQADTLRARGNSITSITQHCLEEGMDLINREAMRTWEVQTAIQIGQPWKENSNLDDESSAAWTTANSSDSNLEKPASPKCFDLSPAASPPMGIEQLCSSTSSQTCMSCTGSPLAPVANPMEEFTIRRSQSPTNTITPSILGPLKRKAEMAFEDQPKRFFQGPTDVLPSDTNQVSDMNAWRVKEPLNYWKVLLIKKFFLGLVPWPSG</sequence>
<evidence type="ECO:0000313" key="4">
    <source>
        <dbReference type="RefSeq" id="XP_070460482.1"/>
    </source>
</evidence>
<dbReference type="InterPro" id="IPR026716">
    <property type="entry name" value="PBIR1/2/3"/>
</dbReference>